<evidence type="ECO:0000313" key="1">
    <source>
        <dbReference type="EMBL" id="PWY97441.1"/>
    </source>
</evidence>
<accession>A0A317XH91</accession>
<dbReference type="InParanoid" id="A0A317XH91"/>
<name>A0A317XH91_9BASI</name>
<dbReference type="AlphaFoldDB" id="A0A317XH91"/>
<gene>
    <name evidence="1" type="ORF">BCV70DRAFT_66655</name>
</gene>
<keyword evidence="2" id="KW-1185">Reference proteome</keyword>
<proteinExistence type="predicted"/>
<sequence length="184" mass="19740">MQCSPDYNYSLEAHDLRAACLPGTSPPSLLAVMSVQASVSRLLVASPAHDQATTDKVLPRIAKAALTMTSPTRHRAAPQILVLARRRRTHTQLRGPSALYLSVSLAPRVPSGVAPCVICTYAITNRRAVQSAQMLKKSAAAHRGRCAATGKCNQNQSACSDVNHTRHAANFVVGRAEWSSETDK</sequence>
<dbReference type="EMBL" id="KZ819208">
    <property type="protein sequence ID" value="PWY97441.1"/>
    <property type="molecule type" value="Genomic_DNA"/>
</dbReference>
<protein>
    <submittedName>
        <fullName evidence="1">Uncharacterized protein</fullName>
    </submittedName>
</protein>
<reference evidence="1 2" key="1">
    <citation type="journal article" date="2018" name="Mol. Biol. Evol.">
        <title>Broad Genomic Sampling Reveals a Smut Pathogenic Ancestry of the Fungal Clade Ustilaginomycotina.</title>
        <authorList>
            <person name="Kijpornyongpan T."/>
            <person name="Mondo S.J."/>
            <person name="Barry K."/>
            <person name="Sandor L."/>
            <person name="Lee J."/>
            <person name="Lipzen A."/>
            <person name="Pangilinan J."/>
            <person name="LaButti K."/>
            <person name="Hainaut M."/>
            <person name="Henrissat B."/>
            <person name="Grigoriev I.V."/>
            <person name="Spatafora J.W."/>
            <person name="Aime M.C."/>
        </authorList>
    </citation>
    <scope>NUCLEOTIDE SEQUENCE [LARGE SCALE GENOMIC DNA]</scope>
    <source>
        <strain evidence="1 2">MCA 3645</strain>
    </source>
</reference>
<dbReference type="Proteomes" id="UP000246740">
    <property type="component" value="Unassembled WGS sequence"/>
</dbReference>
<evidence type="ECO:0000313" key="2">
    <source>
        <dbReference type="Proteomes" id="UP000246740"/>
    </source>
</evidence>
<organism evidence="1 2">
    <name type="scientific">Testicularia cyperi</name>
    <dbReference type="NCBI Taxonomy" id="1882483"/>
    <lineage>
        <taxon>Eukaryota</taxon>
        <taxon>Fungi</taxon>
        <taxon>Dikarya</taxon>
        <taxon>Basidiomycota</taxon>
        <taxon>Ustilaginomycotina</taxon>
        <taxon>Ustilaginomycetes</taxon>
        <taxon>Ustilaginales</taxon>
        <taxon>Anthracoideaceae</taxon>
        <taxon>Testicularia</taxon>
    </lineage>
</organism>